<evidence type="ECO:0000313" key="2">
    <source>
        <dbReference type="EMBL" id="QJA96168.1"/>
    </source>
</evidence>
<protein>
    <submittedName>
        <fullName evidence="2">Uncharacterized protein</fullName>
    </submittedName>
</protein>
<feature type="transmembrane region" description="Helical" evidence="1">
    <location>
        <begin position="34"/>
        <end position="52"/>
    </location>
</feature>
<accession>A0A6M3LU31</accession>
<dbReference type="EMBL" id="MT143376">
    <property type="protein sequence ID" value="QJA96168.1"/>
    <property type="molecule type" value="Genomic_DNA"/>
</dbReference>
<gene>
    <name evidence="2" type="ORF">MM415B04908_0006</name>
</gene>
<dbReference type="AlphaFoldDB" id="A0A6M3LU31"/>
<sequence>MKRVVWQDFVLMIGGFIFAPSLVVSIIQKSSIPILTSLPTAIVLTGFVACYLTLKLKLAAIATSLTALCWYILFFMEV</sequence>
<reference evidence="2" key="1">
    <citation type="submission" date="2020-03" db="EMBL/GenBank/DDBJ databases">
        <title>The deep terrestrial virosphere.</title>
        <authorList>
            <person name="Holmfeldt K."/>
            <person name="Nilsson E."/>
            <person name="Simone D."/>
            <person name="Lopez-Fernandez M."/>
            <person name="Wu X."/>
            <person name="de Brujin I."/>
            <person name="Lundin D."/>
            <person name="Andersson A."/>
            <person name="Bertilsson S."/>
            <person name="Dopson M."/>
        </authorList>
    </citation>
    <scope>NUCLEOTIDE SEQUENCE</scope>
    <source>
        <strain evidence="2">MM415B04908</strain>
    </source>
</reference>
<evidence type="ECO:0000256" key="1">
    <source>
        <dbReference type="SAM" id="Phobius"/>
    </source>
</evidence>
<organism evidence="2">
    <name type="scientific">viral metagenome</name>
    <dbReference type="NCBI Taxonomy" id="1070528"/>
    <lineage>
        <taxon>unclassified sequences</taxon>
        <taxon>metagenomes</taxon>
        <taxon>organismal metagenomes</taxon>
    </lineage>
</organism>
<name>A0A6M3LU31_9ZZZZ</name>
<keyword evidence="1" id="KW-0472">Membrane</keyword>
<feature type="transmembrane region" description="Helical" evidence="1">
    <location>
        <begin position="59"/>
        <end position="76"/>
    </location>
</feature>
<feature type="transmembrane region" description="Helical" evidence="1">
    <location>
        <begin position="9"/>
        <end position="28"/>
    </location>
</feature>
<proteinExistence type="predicted"/>
<keyword evidence="1" id="KW-0812">Transmembrane</keyword>
<keyword evidence="1" id="KW-1133">Transmembrane helix</keyword>